<dbReference type="InterPro" id="IPR006153">
    <property type="entry name" value="Cation/H_exchanger_TM"/>
</dbReference>
<evidence type="ECO:0000256" key="7">
    <source>
        <dbReference type="ARBA" id="ARBA00023065"/>
    </source>
</evidence>
<feature type="transmembrane region" description="Helical" evidence="10">
    <location>
        <begin position="182"/>
        <end position="201"/>
    </location>
</feature>
<dbReference type="Pfam" id="PF00999">
    <property type="entry name" value="Na_H_Exchanger"/>
    <property type="match status" value="1"/>
</dbReference>
<dbReference type="GO" id="GO:0016020">
    <property type="term" value="C:membrane"/>
    <property type="evidence" value="ECO:0007669"/>
    <property type="project" value="UniProtKB-SubCell"/>
</dbReference>
<proteinExistence type="inferred from homology"/>
<dbReference type="Proteomes" id="UP000187203">
    <property type="component" value="Unassembled WGS sequence"/>
</dbReference>
<feature type="transmembrane region" description="Helical" evidence="10">
    <location>
        <begin position="151"/>
        <end position="170"/>
    </location>
</feature>
<dbReference type="InterPro" id="IPR057290">
    <property type="entry name" value="CHX17_C"/>
</dbReference>
<feature type="transmembrane region" description="Helical" evidence="10">
    <location>
        <begin position="285"/>
        <end position="315"/>
    </location>
</feature>
<dbReference type="InterPro" id="IPR050794">
    <property type="entry name" value="CPA2_transporter"/>
</dbReference>
<keyword evidence="3" id="KW-0633">Potassium transport</keyword>
<dbReference type="AlphaFoldDB" id="A0A1R3KTH0"/>
<evidence type="ECO:0000256" key="6">
    <source>
        <dbReference type="ARBA" id="ARBA00022989"/>
    </source>
</evidence>
<feature type="transmembrane region" description="Helical" evidence="10">
    <location>
        <begin position="213"/>
        <end position="232"/>
    </location>
</feature>
<feature type="transmembrane region" description="Helical" evidence="10">
    <location>
        <begin position="82"/>
        <end position="100"/>
    </location>
</feature>
<feature type="domain" description="Cation/H+ exchanger transmembrane" evidence="11">
    <location>
        <begin position="75"/>
        <end position="447"/>
    </location>
</feature>
<feature type="transmembrane region" description="Helical" evidence="10">
    <location>
        <begin position="424"/>
        <end position="447"/>
    </location>
</feature>
<feature type="domain" description="Cation/H(+) antiporter C-terminal" evidence="13">
    <location>
        <begin position="652"/>
        <end position="792"/>
    </location>
</feature>
<feature type="transmembrane region" description="Helical" evidence="10">
    <location>
        <begin position="112"/>
        <end position="131"/>
    </location>
</feature>
<keyword evidence="4 10" id="KW-0812">Transmembrane</keyword>
<keyword evidence="2" id="KW-0813">Transport</keyword>
<evidence type="ECO:0000256" key="8">
    <source>
        <dbReference type="ARBA" id="ARBA00023136"/>
    </source>
</evidence>
<evidence type="ECO:0000313" key="14">
    <source>
        <dbReference type="EMBL" id="OMP10404.1"/>
    </source>
</evidence>
<gene>
    <name evidence="14" type="ORF">COLO4_04538</name>
</gene>
<reference evidence="15" key="1">
    <citation type="submission" date="2013-09" db="EMBL/GenBank/DDBJ databases">
        <title>Corchorus olitorius genome sequencing.</title>
        <authorList>
            <person name="Alam M."/>
            <person name="Haque M.S."/>
            <person name="Islam M.S."/>
            <person name="Emdad E.M."/>
            <person name="Islam M.M."/>
            <person name="Ahmed B."/>
            <person name="Halim A."/>
            <person name="Hossen Q.M.M."/>
            <person name="Hossain M.Z."/>
            <person name="Ahmed R."/>
            <person name="Khan M.M."/>
            <person name="Islam R."/>
            <person name="Rashid M.M."/>
            <person name="Khan S.A."/>
            <person name="Rahman M.S."/>
            <person name="Alam M."/>
            <person name="Yahiya A.S."/>
            <person name="Khan M.S."/>
            <person name="Azam M.S."/>
            <person name="Haque T."/>
            <person name="Lashkar M.Z.H."/>
            <person name="Akhand A.I."/>
            <person name="Morshed G."/>
            <person name="Roy S."/>
            <person name="Uddin K.S."/>
            <person name="Rabeya T."/>
            <person name="Hossain A.S."/>
            <person name="Chowdhury A."/>
            <person name="Snigdha A.R."/>
            <person name="Mortoza M.S."/>
            <person name="Matin S.A."/>
            <person name="Hoque S.M.E."/>
            <person name="Islam M.K."/>
            <person name="Roy D.K."/>
            <person name="Haider R."/>
            <person name="Moosa M.M."/>
            <person name="Elias S.M."/>
            <person name="Hasan A.M."/>
            <person name="Jahan S."/>
            <person name="Shafiuddin M."/>
            <person name="Mahmood N."/>
            <person name="Shommy N.S."/>
        </authorList>
    </citation>
    <scope>NUCLEOTIDE SEQUENCE [LARGE SCALE GENOMIC DNA]</scope>
    <source>
        <strain evidence="15">cv. O-4</strain>
    </source>
</reference>
<keyword evidence="5" id="KW-0630">Potassium</keyword>
<comment type="similarity">
    <text evidence="9">Belongs to the monovalent cation:proton antiporter 2 (CPA2) transporter (TC 2.A.37) family. CHX (TC 2.A.37.4) subfamily.</text>
</comment>
<organism evidence="14 15">
    <name type="scientific">Corchorus olitorius</name>
    <dbReference type="NCBI Taxonomy" id="93759"/>
    <lineage>
        <taxon>Eukaryota</taxon>
        <taxon>Viridiplantae</taxon>
        <taxon>Streptophyta</taxon>
        <taxon>Embryophyta</taxon>
        <taxon>Tracheophyta</taxon>
        <taxon>Spermatophyta</taxon>
        <taxon>Magnoliopsida</taxon>
        <taxon>eudicotyledons</taxon>
        <taxon>Gunneridae</taxon>
        <taxon>Pentapetalae</taxon>
        <taxon>rosids</taxon>
        <taxon>malvids</taxon>
        <taxon>Malvales</taxon>
        <taxon>Malvaceae</taxon>
        <taxon>Grewioideae</taxon>
        <taxon>Apeibeae</taxon>
        <taxon>Corchorus</taxon>
    </lineage>
</organism>
<dbReference type="Gene3D" id="1.20.1530.20">
    <property type="match status" value="1"/>
</dbReference>
<dbReference type="Pfam" id="PF23259">
    <property type="entry name" value="CHX17_C"/>
    <property type="match status" value="1"/>
</dbReference>
<evidence type="ECO:0000256" key="1">
    <source>
        <dbReference type="ARBA" id="ARBA00004141"/>
    </source>
</evidence>
<keyword evidence="8 10" id="KW-0472">Membrane</keyword>
<feature type="transmembrane region" description="Helical" evidence="10">
    <location>
        <begin position="336"/>
        <end position="355"/>
    </location>
</feature>
<keyword evidence="7" id="KW-0406">Ion transport</keyword>
<sequence>MMARRNDSFVDMTGIEGKVRQEQICLEFPSKVSSPGLAGLYSNNIKLDAFMDYSGPRLYLQMVASFVLTQSIHNLALKYLGFPMLISQILAGVILGPMLFHGHNSLITMSESSVEILGTIGSLGFVFYLFLSGVKMDTSMTRKAGWKAASIGSLTVLVPFVFCLITDVILNGGHRDMIKNKNFFLAMTYSTTSFPVIHSLLSDLKLVNSELGRLGLAAALVSDLLSMAILHVGKYFKTYVDKEIDIVLKEIGLNVAFVLIVFYVLRPTMNWMVRRTPEGGKIKDVFVYAVIFMLMIIPTVTGMTHLFVLVGPFMLGLAVPDGPPLGSALVEKLEPFVSGLLLPFFASACGMRFNVDDIINISPYAKSQSIASVVTLFVKFLVSLALPLLCKMPTSDSLALALIMTSKGLFEIGSYSILFDIGMISLDIFSTNFVIIVLLASVTPLLVKKFYDPSRKYIGYQKRSILHAKVNENLKIMGCIHVPGNVNSIINLLDSSCLTKETPITLDVLHLVKLTGRATPLLITHSKNSKTMPTKSYSESVILAFNQFERDNWGALFVNIFIAISPSNLMYEDVCNLAMKQLTSFIILPFHRRWYIDRSIESEDVSIRNLNRKMLERAPCSVGILVEGRQTTKCSNSNSIEISSSLPSLDKIAVIFLGGKDDREALALAKRMSQDQEVNITVIHLKIANDYATTLVDSDKMLDDETLRFMKQTTYVTYIEHYVNEGTETSDYLKSIVDKFQLIIVGRRYKKEDNRTSGLEQWSEFQEIGVLGDLLASSDFSANFSLLVVQQQLRIYK</sequence>
<comment type="caution">
    <text evidence="14">The sequence shown here is derived from an EMBL/GenBank/DDBJ whole genome shotgun (WGS) entry which is preliminary data.</text>
</comment>
<evidence type="ECO:0000313" key="15">
    <source>
        <dbReference type="Proteomes" id="UP000187203"/>
    </source>
</evidence>
<dbReference type="InterPro" id="IPR057291">
    <property type="entry name" value="CHX17_2nd"/>
</dbReference>
<evidence type="ECO:0000259" key="12">
    <source>
        <dbReference type="Pfam" id="PF23256"/>
    </source>
</evidence>
<dbReference type="EMBL" id="AWUE01011847">
    <property type="protein sequence ID" value="OMP10404.1"/>
    <property type="molecule type" value="Genomic_DNA"/>
</dbReference>
<keyword evidence="6 10" id="KW-1133">Transmembrane helix</keyword>
<dbReference type="InterPro" id="IPR038770">
    <property type="entry name" value="Na+/solute_symporter_sf"/>
</dbReference>
<accession>A0A1R3KTH0</accession>
<protein>
    <submittedName>
        <fullName evidence="14">Cation/H+ exchanger</fullName>
    </submittedName>
</protein>
<feature type="transmembrane region" description="Helical" evidence="10">
    <location>
        <begin position="244"/>
        <end position="265"/>
    </location>
</feature>
<feature type="transmembrane region" description="Helical" evidence="10">
    <location>
        <begin position="397"/>
        <end position="418"/>
    </location>
</feature>
<keyword evidence="15" id="KW-1185">Reference proteome</keyword>
<dbReference type="GO" id="GO:1902600">
    <property type="term" value="P:proton transmembrane transport"/>
    <property type="evidence" value="ECO:0007669"/>
    <property type="project" value="InterPro"/>
</dbReference>
<evidence type="ECO:0000256" key="10">
    <source>
        <dbReference type="SAM" id="Phobius"/>
    </source>
</evidence>
<evidence type="ECO:0000256" key="9">
    <source>
        <dbReference type="ARBA" id="ARBA00038341"/>
    </source>
</evidence>
<comment type="subcellular location">
    <subcellularLocation>
        <location evidence="1">Membrane</location>
        <topology evidence="1">Multi-pass membrane protein</topology>
    </subcellularLocation>
</comment>
<evidence type="ECO:0000256" key="3">
    <source>
        <dbReference type="ARBA" id="ARBA00022538"/>
    </source>
</evidence>
<dbReference type="OrthoDB" id="1938353at2759"/>
<evidence type="ECO:0000256" key="4">
    <source>
        <dbReference type="ARBA" id="ARBA00022692"/>
    </source>
</evidence>
<dbReference type="Pfam" id="PF23256">
    <property type="entry name" value="CHX17_2nd"/>
    <property type="match status" value="1"/>
</dbReference>
<dbReference type="GO" id="GO:0012505">
    <property type="term" value="C:endomembrane system"/>
    <property type="evidence" value="ECO:0007669"/>
    <property type="project" value="TreeGrafter"/>
</dbReference>
<feature type="transmembrane region" description="Helical" evidence="10">
    <location>
        <begin position="370"/>
        <end position="390"/>
    </location>
</feature>
<evidence type="ECO:0000256" key="5">
    <source>
        <dbReference type="ARBA" id="ARBA00022958"/>
    </source>
</evidence>
<evidence type="ECO:0000256" key="2">
    <source>
        <dbReference type="ARBA" id="ARBA00022448"/>
    </source>
</evidence>
<dbReference type="GO" id="GO:0006813">
    <property type="term" value="P:potassium ion transport"/>
    <property type="evidence" value="ECO:0007669"/>
    <property type="project" value="UniProtKB-KW"/>
</dbReference>
<dbReference type="PANTHER" id="PTHR32468:SF17">
    <property type="entry name" value="CATION_H(+) ANTIPORTER 4"/>
    <property type="match status" value="1"/>
</dbReference>
<dbReference type="GO" id="GO:0015297">
    <property type="term" value="F:antiporter activity"/>
    <property type="evidence" value="ECO:0007669"/>
    <property type="project" value="InterPro"/>
</dbReference>
<name>A0A1R3KTH0_9ROSI</name>
<dbReference type="GO" id="GO:0006885">
    <property type="term" value="P:regulation of pH"/>
    <property type="evidence" value="ECO:0007669"/>
    <property type="project" value="TreeGrafter"/>
</dbReference>
<evidence type="ECO:0000259" key="13">
    <source>
        <dbReference type="Pfam" id="PF23259"/>
    </source>
</evidence>
<feature type="domain" description="Cation/H(+) antiporter central" evidence="12">
    <location>
        <begin position="508"/>
        <end position="627"/>
    </location>
</feature>
<dbReference type="PANTHER" id="PTHR32468">
    <property type="entry name" value="CATION/H + ANTIPORTER"/>
    <property type="match status" value="1"/>
</dbReference>
<evidence type="ECO:0000259" key="11">
    <source>
        <dbReference type="Pfam" id="PF00999"/>
    </source>
</evidence>